<evidence type="ECO:0000313" key="3">
    <source>
        <dbReference type="EMBL" id="QDT61656.1"/>
    </source>
</evidence>
<name>A0A517SZT0_9BACT</name>
<dbReference type="Proteomes" id="UP000315003">
    <property type="component" value="Chromosome"/>
</dbReference>
<organism evidence="3 4">
    <name type="scientific">Stieleria bergensis</name>
    <dbReference type="NCBI Taxonomy" id="2528025"/>
    <lineage>
        <taxon>Bacteria</taxon>
        <taxon>Pseudomonadati</taxon>
        <taxon>Planctomycetota</taxon>
        <taxon>Planctomycetia</taxon>
        <taxon>Pirellulales</taxon>
        <taxon>Pirellulaceae</taxon>
        <taxon>Stieleria</taxon>
    </lineage>
</organism>
<dbReference type="PANTHER" id="PTHR37612:SF20">
    <property type="entry name" value="PER-HEXAMER REPEAT PROTEIN 5-RELATED"/>
    <property type="match status" value="1"/>
</dbReference>
<keyword evidence="4" id="KW-1185">Reference proteome</keyword>
<keyword evidence="2" id="KW-1133">Transmembrane helix</keyword>
<evidence type="ECO:0000313" key="4">
    <source>
        <dbReference type="Proteomes" id="UP000315003"/>
    </source>
</evidence>
<reference evidence="3 4" key="1">
    <citation type="submission" date="2019-02" db="EMBL/GenBank/DDBJ databases">
        <title>Deep-cultivation of Planctomycetes and their phenomic and genomic characterization uncovers novel biology.</title>
        <authorList>
            <person name="Wiegand S."/>
            <person name="Jogler M."/>
            <person name="Boedeker C."/>
            <person name="Pinto D."/>
            <person name="Vollmers J."/>
            <person name="Rivas-Marin E."/>
            <person name="Kohn T."/>
            <person name="Peeters S.H."/>
            <person name="Heuer A."/>
            <person name="Rast P."/>
            <person name="Oberbeckmann S."/>
            <person name="Bunk B."/>
            <person name="Jeske O."/>
            <person name="Meyerdierks A."/>
            <person name="Storesund J.E."/>
            <person name="Kallscheuer N."/>
            <person name="Luecker S."/>
            <person name="Lage O.M."/>
            <person name="Pohl T."/>
            <person name="Merkel B.J."/>
            <person name="Hornburger P."/>
            <person name="Mueller R.-W."/>
            <person name="Bruemmer F."/>
            <person name="Labrenz M."/>
            <person name="Spormann A.M."/>
            <person name="Op den Camp H."/>
            <person name="Overmann J."/>
            <person name="Amann R."/>
            <person name="Jetten M.S.M."/>
            <person name="Mascher T."/>
            <person name="Medema M.H."/>
            <person name="Devos D.P."/>
            <person name="Kaster A.-K."/>
            <person name="Ovreas L."/>
            <person name="Rohde M."/>
            <person name="Galperin M.Y."/>
            <person name="Jogler C."/>
        </authorList>
    </citation>
    <scope>NUCLEOTIDE SEQUENCE [LARGE SCALE GENOMIC DNA]</scope>
    <source>
        <strain evidence="3 4">SV_7m_r</strain>
    </source>
</reference>
<feature type="compositionally biased region" description="Gly residues" evidence="1">
    <location>
        <begin position="513"/>
        <end position="532"/>
    </location>
</feature>
<gene>
    <name evidence="3" type="ORF">SV7mr_41950</name>
</gene>
<feature type="compositionally biased region" description="Gly residues" evidence="1">
    <location>
        <begin position="464"/>
        <end position="503"/>
    </location>
</feature>
<feature type="compositionally biased region" description="Gly residues" evidence="1">
    <location>
        <begin position="418"/>
        <end position="454"/>
    </location>
</feature>
<proteinExistence type="predicted"/>
<dbReference type="Gene3D" id="2.30.30.700">
    <property type="entry name" value="SLA1 homology domain 1"/>
    <property type="match status" value="1"/>
</dbReference>
<dbReference type="PANTHER" id="PTHR37612">
    <property type="entry name" value="FIBROIN HEAVY CHAIN FIB-H LIKE PROTEIN"/>
    <property type="match status" value="1"/>
</dbReference>
<protein>
    <recommendedName>
        <fullName evidence="5">SLA1 homology domain-containing protein</fullName>
    </recommendedName>
</protein>
<dbReference type="EMBL" id="CP036272">
    <property type="protein sequence ID" value="QDT61656.1"/>
    <property type="molecule type" value="Genomic_DNA"/>
</dbReference>
<dbReference type="OrthoDB" id="289213at2"/>
<dbReference type="RefSeq" id="WP_145275876.1">
    <property type="nucleotide sequence ID" value="NZ_CP036272.1"/>
</dbReference>
<keyword evidence="2" id="KW-0812">Transmembrane</keyword>
<dbReference type="InterPro" id="IPR052258">
    <property type="entry name" value="Diverse_Func_Domain-Protein"/>
</dbReference>
<feature type="transmembrane region" description="Helical" evidence="2">
    <location>
        <begin position="21"/>
        <end position="40"/>
    </location>
</feature>
<evidence type="ECO:0000256" key="1">
    <source>
        <dbReference type="SAM" id="MobiDB-lite"/>
    </source>
</evidence>
<sequence length="541" mass="56113">MYSKPMCDQISAFHRPGSRSAAALVPTALGFLTALLSVLICDPAQGQAQRWTSLAGNRTIEAEFVGMWGNNVILDRGSQGRISVDVDALIAESRLQARRLAEKQREFIEIARKEVQGQAAGASAAAPNPLPKPPPVPAYSPYATGASAAEFIDWFQTQARNGHLLIAIHDSLPESYQKDNDEMVRLSIRPQDAQVTDAGIKVLHSVADLIVTRQNWIAEHPDLQQLPPGMMEKIKPIVLNVCGIIREGLDPQFCKVSDLQSVPFRQWLADLDNRVAPYMAELYPLYFPQAKITVVQEANGKATIQAGMGGRIKGQLINVEGHWVLDSMAPDKWKADVESQRKLLANLPDAQEGGAFGTMMASTFLLGIDQQIQSLKQANTAEDFYAAVQSAAAEFSSAAGAGGGMPFQMPDLQAMFAGPGGPGGPGQFGGPAGQFPGQGGPGQGGPGGGYGSESGYGSSSGSDYGEGYGGSSGSGPGGSDYGEGYGSSGPGGPSSGSGSGYGSDYGSSETGASGSGSEYGSGYGSGGSGSSGPGPQPPPQN</sequence>
<feature type="region of interest" description="Disordered" evidence="1">
    <location>
        <begin position="412"/>
        <end position="541"/>
    </location>
</feature>
<keyword evidence="2" id="KW-0472">Membrane</keyword>
<evidence type="ECO:0008006" key="5">
    <source>
        <dbReference type="Google" id="ProtNLM"/>
    </source>
</evidence>
<accession>A0A517SZT0</accession>
<evidence type="ECO:0000256" key="2">
    <source>
        <dbReference type="SAM" id="Phobius"/>
    </source>
</evidence>
<dbReference type="AlphaFoldDB" id="A0A517SZT0"/>